<feature type="domain" description="Calcineurin-like phosphoesterase" evidence="5">
    <location>
        <begin position="152"/>
        <end position="386"/>
    </location>
</feature>
<name>A0AAJ0GDD9_9PEZI</name>
<keyword evidence="3" id="KW-1133">Transmembrane helix</keyword>
<reference evidence="6" key="1">
    <citation type="submission" date="2023-04" db="EMBL/GenBank/DDBJ databases">
        <title>Black Yeasts Isolated from many extreme environments.</title>
        <authorList>
            <person name="Coleine C."/>
            <person name="Stajich J.E."/>
            <person name="Selbmann L."/>
        </authorList>
    </citation>
    <scope>NUCLEOTIDE SEQUENCE</scope>
    <source>
        <strain evidence="6">CCFEE 5312</strain>
    </source>
</reference>
<dbReference type="InterPro" id="IPR004843">
    <property type="entry name" value="Calcineurin-like_PHP"/>
</dbReference>
<dbReference type="GO" id="GO:0016020">
    <property type="term" value="C:membrane"/>
    <property type="evidence" value="ECO:0007669"/>
    <property type="project" value="UniProtKB-SubCell"/>
</dbReference>
<dbReference type="Gene3D" id="3.60.21.10">
    <property type="match status" value="1"/>
</dbReference>
<dbReference type="GO" id="GO:0016787">
    <property type="term" value="F:hydrolase activity"/>
    <property type="evidence" value="ECO:0007669"/>
    <property type="project" value="InterPro"/>
</dbReference>
<dbReference type="Pfam" id="PF00149">
    <property type="entry name" value="Metallophos"/>
    <property type="match status" value="1"/>
</dbReference>
<dbReference type="EMBL" id="JAWDJX010000008">
    <property type="protein sequence ID" value="KAK3055431.1"/>
    <property type="molecule type" value="Genomic_DNA"/>
</dbReference>
<evidence type="ECO:0000313" key="7">
    <source>
        <dbReference type="Proteomes" id="UP001271007"/>
    </source>
</evidence>
<dbReference type="GO" id="GO:0005783">
    <property type="term" value="C:endoplasmic reticulum"/>
    <property type="evidence" value="ECO:0007669"/>
    <property type="project" value="TreeGrafter"/>
</dbReference>
<dbReference type="GO" id="GO:0006506">
    <property type="term" value="P:GPI anchor biosynthetic process"/>
    <property type="evidence" value="ECO:0007669"/>
    <property type="project" value="InterPro"/>
</dbReference>
<dbReference type="AlphaFoldDB" id="A0AAJ0GDD9"/>
<dbReference type="InterPro" id="IPR029052">
    <property type="entry name" value="Metallo-depent_PP-like"/>
</dbReference>
<protein>
    <recommendedName>
        <fullName evidence="5">Calcineurin-like phosphoesterase domain-containing protein</fullName>
    </recommendedName>
</protein>
<sequence>MRLSVLCLALFRFLAPPAVIFTLLLYFYAPLFDCSFPVARRTVPGCSIPGQERNRIPGETAPFRLLAFGDPQLEGDTSLPPPDAPIFPRVNELVWRVRNGGLGGFAWKDAVSEVVRHDIPRHLYAFRKRLDLWGNDLYLAHIYRTVYWWSQPTHVVVLGDLLGSQWIGDEEFKRRSERFWKRVFKGAERVPRAITDSGGRVEVLREDDRWERRIIAVAGNHDIGYAGDIDEGRIKRFEEMYGNVNWDIRFKLDNVSLEAKKRTPFGSQQLAPQQPELHIVVLNTMNLDSPAKNLELQQQSRDFAESQVFPSDTARNPNSATILLTHIPLHKPNGVCVDSEYIDWFPEGGIKEQNFLLRGSSDYLLNGLTALGEHSNAIILNGHDHEGCDTYHYHRGEDGPGAWEAKHYAFARDERQTEGLTGIREITVRSMMGSFYGNTGFLSGWWDKEEERWRFEYASCTFGVQHVWWGVHVFDLVVGGLGVAGVGFAVWEVFGEDDEGEEKKLKKA</sequence>
<evidence type="ECO:0000256" key="1">
    <source>
        <dbReference type="ARBA" id="ARBA00004141"/>
    </source>
</evidence>
<accession>A0AAJ0GDD9</accession>
<keyword evidence="2" id="KW-0812">Transmembrane</keyword>
<gene>
    <name evidence="6" type="ORF">LTR09_003351</name>
</gene>
<evidence type="ECO:0000259" key="5">
    <source>
        <dbReference type="Pfam" id="PF00149"/>
    </source>
</evidence>
<dbReference type="PANTHER" id="PTHR13315:SF1">
    <property type="entry name" value="PROTEIN TED1"/>
    <property type="match status" value="1"/>
</dbReference>
<evidence type="ECO:0000256" key="4">
    <source>
        <dbReference type="ARBA" id="ARBA00023136"/>
    </source>
</evidence>
<proteinExistence type="predicted"/>
<comment type="subcellular location">
    <subcellularLocation>
        <location evidence="1">Membrane</location>
        <topology evidence="1">Multi-pass membrane protein</topology>
    </subcellularLocation>
</comment>
<comment type="caution">
    <text evidence="6">The sequence shown here is derived from an EMBL/GenBank/DDBJ whole genome shotgun (WGS) entry which is preliminary data.</text>
</comment>
<evidence type="ECO:0000256" key="3">
    <source>
        <dbReference type="ARBA" id="ARBA00022989"/>
    </source>
</evidence>
<organism evidence="6 7">
    <name type="scientific">Extremus antarcticus</name>
    <dbReference type="NCBI Taxonomy" id="702011"/>
    <lineage>
        <taxon>Eukaryota</taxon>
        <taxon>Fungi</taxon>
        <taxon>Dikarya</taxon>
        <taxon>Ascomycota</taxon>
        <taxon>Pezizomycotina</taxon>
        <taxon>Dothideomycetes</taxon>
        <taxon>Dothideomycetidae</taxon>
        <taxon>Mycosphaerellales</taxon>
        <taxon>Extremaceae</taxon>
        <taxon>Extremus</taxon>
    </lineage>
</organism>
<dbReference type="InterPro" id="IPR033308">
    <property type="entry name" value="PGAP5/Cdc1/Ted1"/>
</dbReference>
<evidence type="ECO:0000256" key="2">
    <source>
        <dbReference type="ARBA" id="ARBA00022692"/>
    </source>
</evidence>
<keyword evidence="7" id="KW-1185">Reference proteome</keyword>
<dbReference type="Proteomes" id="UP001271007">
    <property type="component" value="Unassembled WGS sequence"/>
</dbReference>
<keyword evidence="4" id="KW-0472">Membrane</keyword>
<evidence type="ECO:0000313" key="6">
    <source>
        <dbReference type="EMBL" id="KAK3055431.1"/>
    </source>
</evidence>
<dbReference type="PANTHER" id="PTHR13315">
    <property type="entry name" value="METALLO PHOSPHOESTERASE RELATED"/>
    <property type="match status" value="1"/>
</dbReference>
<dbReference type="SUPFAM" id="SSF56300">
    <property type="entry name" value="Metallo-dependent phosphatases"/>
    <property type="match status" value="1"/>
</dbReference>